<keyword evidence="3" id="KW-0677">Repeat</keyword>
<reference evidence="4 5" key="1">
    <citation type="journal article" date="2016" name="Nat. Commun.">
        <title>Thousands of microbial genomes shed light on interconnected biogeochemical processes in an aquifer system.</title>
        <authorList>
            <person name="Anantharaman K."/>
            <person name="Brown C.T."/>
            <person name="Hug L.A."/>
            <person name="Sharon I."/>
            <person name="Castelle C.J."/>
            <person name="Probst A.J."/>
            <person name="Thomas B.C."/>
            <person name="Singh A."/>
            <person name="Wilkins M.J."/>
            <person name="Karaoz U."/>
            <person name="Brodie E.L."/>
            <person name="Williams K.H."/>
            <person name="Hubbard S.S."/>
            <person name="Banfield J.F."/>
        </authorList>
    </citation>
    <scope>NUCLEOTIDE SEQUENCE [LARGE SCALE GENOMIC DNA]</scope>
</reference>
<accession>A0A1F6APS4</accession>
<keyword evidence="2" id="KW-0808">Transferase</keyword>
<dbReference type="GO" id="GO:0005829">
    <property type="term" value="C:cytosol"/>
    <property type="evidence" value="ECO:0007669"/>
    <property type="project" value="TreeGrafter"/>
</dbReference>
<dbReference type="InterPro" id="IPR011004">
    <property type="entry name" value="Trimer_LpxA-like_sf"/>
</dbReference>
<dbReference type="Pfam" id="PF00132">
    <property type="entry name" value="Hexapep"/>
    <property type="match status" value="1"/>
</dbReference>
<dbReference type="InterPro" id="IPR051159">
    <property type="entry name" value="Hexapeptide_acetyltransf"/>
</dbReference>
<dbReference type="Proteomes" id="UP000176609">
    <property type="component" value="Unassembled WGS sequence"/>
</dbReference>
<evidence type="ECO:0000256" key="3">
    <source>
        <dbReference type="ARBA" id="ARBA00022737"/>
    </source>
</evidence>
<dbReference type="AlphaFoldDB" id="A0A1F6APS4"/>
<proteinExistence type="inferred from homology"/>
<dbReference type="Gene3D" id="2.160.10.10">
    <property type="entry name" value="Hexapeptide repeat proteins"/>
    <property type="match status" value="1"/>
</dbReference>
<evidence type="ECO:0008006" key="6">
    <source>
        <dbReference type="Google" id="ProtNLM"/>
    </source>
</evidence>
<gene>
    <name evidence="4" type="ORF">A2960_00810</name>
</gene>
<comment type="caution">
    <text evidence="4">The sequence shown here is derived from an EMBL/GenBank/DDBJ whole genome shotgun (WGS) entry which is preliminary data.</text>
</comment>
<dbReference type="CDD" id="cd03349">
    <property type="entry name" value="LbH_XAT"/>
    <property type="match status" value="1"/>
</dbReference>
<dbReference type="InterPro" id="IPR001451">
    <property type="entry name" value="Hexapep"/>
</dbReference>
<evidence type="ECO:0000313" key="4">
    <source>
        <dbReference type="EMBL" id="OGG26699.1"/>
    </source>
</evidence>
<evidence type="ECO:0000313" key="5">
    <source>
        <dbReference type="Proteomes" id="UP000176609"/>
    </source>
</evidence>
<evidence type="ECO:0000256" key="2">
    <source>
        <dbReference type="ARBA" id="ARBA00022679"/>
    </source>
</evidence>
<comment type="similarity">
    <text evidence="1">Belongs to the transferase hexapeptide repeat family.</text>
</comment>
<sequence>MYNKWRLLREMKRRIVNQFLIRKTSKKKHCYLKLGNNVYLPILSDIKTAVTIGNGTGINGKITIMGGSKVSIGKYCAIGSDVKIISSNHDVRYANLQSKFQLEYFAMSLDSTKGEVKIGNNVWIADSAIILSGVTIGDGAVVAAGAVVVKDIPPFCIAAGIPAVIKRERFSKKIVDKLLAIQWWDWDEKMIKRNKDFFTLDLTKNPNFLLEKIIHN</sequence>
<dbReference type="GO" id="GO:0008374">
    <property type="term" value="F:O-acyltransferase activity"/>
    <property type="evidence" value="ECO:0007669"/>
    <property type="project" value="TreeGrafter"/>
</dbReference>
<dbReference type="SUPFAM" id="SSF51161">
    <property type="entry name" value="Trimeric LpxA-like enzymes"/>
    <property type="match status" value="1"/>
</dbReference>
<name>A0A1F6APS4_9BACT</name>
<dbReference type="PANTHER" id="PTHR23416:SF23">
    <property type="entry name" value="ACETYLTRANSFERASE C18B11.09C-RELATED"/>
    <property type="match status" value="1"/>
</dbReference>
<organism evidence="4 5">
    <name type="scientific">Candidatus Gottesmanbacteria bacterium RIFCSPLOWO2_01_FULL_39_12b</name>
    <dbReference type="NCBI Taxonomy" id="1798388"/>
    <lineage>
        <taxon>Bacteria</taxon>
        <taxon>Candidatus Gottesmaniibacteriota</taxon>
    </lineage>
</organism>
<protein>
    <recommendedName>
        <fullName evidence="6">Acetyltransferase</fullName>
    </recommendedName>
</protein>
<dbReference type="InterPro" id="IPR018357">
    <property type="entry name" value="Hexapep_transf_CS"/>
</dbReference>
<dbReference type="EMBL" id="MFJR01000007">
    <property type="protein sequence ID" value="OGG26699.1"/>
    <property type="molecule type" value="Genomic_DNA"/>
</dbReference>
<dbReference type="PROSITE" id="PS00101">
    <property type="entry name" value="HEXAPEP_TRANSFERASES"/>
    <property type="match status" value="1"/>
</dbReference>
<evidence type="ECO:0000256" key="1">
    <source>
        <dbReference type="ARBA" id="ARBA00007274"/>
    </source>
</evidence>
<dbReference type="PANTHER" id="PTHR23416">
    <property type="entry name" value="SIALIC ACID SYNTHASE-RELATED"/>
    <property type="match status" value="1"/>
</dbReference>